<feature type="domain" description="MYND-type" evidence="5">
    <location>
        <begin position="39"/>
        <end position="77"/>
    </location>
</feature>
<dbReference type="SUPFAM" id="SSF144232">
    <property type="entry name" value="HIT/MYND zinc finger-like"/>
    <property type="match status" value="1"/>
</dbReference>
<proteinExistence type="predicted"/>
<evidence type="ECO:0000259" key="5">
    <source>
        <dbReference type="PROSITE" id="PS50865"/>
    </source>
</evidence>
<evidence type="ECO:0000313" key="6">
    <source>
        <dbReference type="EMBL" id="KAJ8300100.1"/>
    </source>
</evidence>
<dbReference type="Proteomes" id="UP001217089">
    <property type="component" value="Unassembled WGS sequence"/>
</dbReference>
<evidence type="ECO:0000313" key="7">
    <source>
        <dbReference type="Proteomes" id="UP001217089"/>
    </source>
</evidence>
<evidence type="ECO:0000256" key="1">
    <source>
        <dbReference type="ARBA" id="ARBA00022723"/>
    </source>
</evidence>
<gene>
    <name evidence="6" type="ORF">KUTeg_021619</name>
</gene>
<dbReference type="PANTHER" id="PTHR46831">
    <property type="entry name" value="ZINC FINGER MYND DOMAIN-CONTAINING PROTEIN 19"/>
    <property type="match status" value="1"/>
</dbReference>
<keyword evidence="2 4" id="KW-0863">Zinc-finger</keyword>
<reference evidence="6 7" key="1">
    <citation type="submission" date="2022-12" db="EMBL/GenBank/DDBJ databases">
        <title>Chromosome-level genome of Tegillarca granosa.</title>
        <authorList>
            <person name="Kim J."/>
        </authorList>
    </citation>
    <scope>NUCLEOTIDE SEQUENCE [LARGE SCALE GENOMIC DNA]</scope>
    <source>
        <strain evidence="6">Teg-2019</strain>
        <tissue evidence="6">Adductor muscle</tissue>
    </source>
</reference>
<dbReference type="InterPro" id="IPR032978">
    <property type="entry name" value="ZMYND19"/>
</dbReference>
<organism evidence="6 7">
    <name type="scientific">Tegillarca granosa</name>
    <name type="common">Malaysian cockle</name>
    <name type="synonym">Anadara granosa</name>
    <dbReference type="NCBI Taxonomy" id="220873"/>
    <lineage>
        <taxon>Eukaryota</taxon>
        <taxon>Metazoa</taxon>
        <taxon>Spiralia</taxon>
        <taxon>Lophotrochozoa</taxon>
        <taxon>Mollusca</taxon>
        <taxon>Bivalvia</taxon>
        <taxon>Autobranchia</taxon>
        <taxon>Pteriomorphia</taxon>
        <taxon>Arcoida</taxon>
        <taxon>Arcoidea</taxon>
        <taxon>Arcidae</taxon>
        <taxon>Tegillarca</taxon>
    </lineage>
</organism>
<keyword evidence="1" id="KW-0479">Metal-binding</keyword>
<evidence type="ECO:0000256" key="3">
    <source>
        <dbReference type="ARBA" id="ARBA00022833"/>
    </source>
</evidence>
<evidence type="ECO:0000256" key="2">
    <source>
        <dbReference type="ARBA" id="ARBA00022771"/>
    </source>
</evidence>
<keyword evidence="3" id="KW-0862">Zinc</keyword>
<name>A0ABQ9E9C2_TEGGR</name>
<dbReference type="EMBL" id="JARBDR010000919">
    <property type="protein sequence ID" value="KAJ8300100.1"/>
    <property type="molecule type" value="Genomic_DNA"/>
</dbReference>
<evidence type="ECO:0000256" key="4">
    <source>
        <dbReference type="PROSITE-ProRule" id="PRU00134"/>
    </source>
</evidence>
<dbReference type="Pfam" id="PF01753">
    <property type="entry name" value="zf-MYND"/>
    <property type="match status" value="1"/>
</dbReference>
<dbReference type="InterPro" id="IPR002893">
    <property type="entry name" value="Znf_MYND"/>
</dbReference>
<keyword evidence="7" id="KW-1185">Reference proteome</keyword>
<dbReference type="PANTHER" id="PTHR46831:SF1">
    <property type="entry name" value="ZINC FINGER MYND DOMAIN-CONTAINING PROTEIN 19"/>
    <property type="match status" value="1"/>
</dbReference>
<dbReference type="PROSITE" id="PS50865">
    <property type="entry name" value="ZF_MYND_2"/>
    <property type="match status" value="1"/>
</dbReference>
<dbReference type="Gene3D" id="6.10.140.2220">
    <property type="match status" value="1"/>
</dbReference>
<sequence length="93" mass="11349">MFQQYPEPIYNNKYYSSNGEDIGDEDENCVYYECHYPPCTNIEHQVREFSICGRCQEVRYCGTYCQQKDWPVHKKFCREKRRACHHTERPPDR</sequence>
<comment type="caution">
    <text evidence="6">The sequence shown here is derived from an EMBL/GenBank/DDBJ whole genome shotgun (WGS) entry which is preliminary data.</text>
</comment>
<accession>A0ABQ9E9C2</accession>
<protein>
    <recommendedName>
        <fullName evidence="5">MYND-type domain-containing protein</fullName>
    </recommendedName>
</protein>